<feature type="compositionally biased region" description="Basic and acidic residues" evidence="1">
    <location>
        <begin position="360"/>
        <end position="375"/>
    </location>
</feature>
<feature type="compositionally biased region" description="Basic residues" evidence="1">
    <location>
        <begin position="376"/>
        <end position="392"/>
    </location>
</feature>
<name>A0A6M3IR96_9ZZZZ</name>
<gene>
    <name evidence="2" type="ORF">MM415B01380_0009</name>
</gene>
<dbReference type="EMBL" id="MT141348">
    <property type="protein sequence ID" value="QJA58952.1"/>
    <property type="molecule type" value="Genomic_DNA"/>
</dbReference>
<evidence type="ECO:0000256" key="1">
    <source>
        <dbReference type="SAM" id="MobiDB-lite"/>
    </source>
</evidence>
<sequence length="392" mass="44221">MASPLYHRSYGDLLPKTGDTERWTTYEKHLPHRPVYIRDPTLIALSPDSGTPGYGADLILMDDIVSQANSSSPTMRKHISQWVAGSLLKRLEPDGKFLVIGNRFYPQDYYGEILETKPHWKKLIYTSTPEEPLWPDHWDGAAIQSQRDDDPIFYHGQYLMEPLDLAAAGNFNSEWFQFYTALPPLLSIFSGIDLPITADIGTSKYAEVTMGRDPHGNLYLLDGYSGYHDGDELPTLMDALYRKWQPIEVAWESNGPQATVMKLSAKLVETDVRFYGIPSEIGKDRRLASIAGLVRTGKILVRGVVNEAGKIEPVGIAKVLLKAWDDFPTGDLDLLDAFEKCVCLARKSPPPASASTSGRTIEEQKIAQKQREEKRRARHPRNSKSRYPRVFR</sequence>
<reference evidence="2" key="1">
    <citation type="submission" date="2020-03" db="EMBL/GenBank/DDBJ databases">
        <title>The deep terrestrial virosphere.</title>
        <authorList>
            <person name="Holmfeldt K."/>
            <person name="Nilsson E."/>
            <person name="Simone D."/>
            <person name="Lopez-Fernandez M."/>
            <person name="Wu X."/>
            <person name="de Brujin I."/>
            <person name="Lundin D."/>
            <person name="Andersson A."/>
            <person name="Bertilsson S."/>
            <person name="Dopson M."/>
        </authorList>
    </citation>
    <scope>NUCLEOTIDE SEQUENCE</scope>
    <source>
        <strain evidence="2">MM415B01380</strain>
    </source>
</reference>
<feature type="region of interest" description="Disordered" evidence="1">
    <location>
        <begin position="348"/>
        <end position="392"/>
    </location>
</feature>
<protein>
    <submittedName>
        <fullName evidence="2">Putative terminase</fullName>
    </submittedName>
</protein>
<proteinExistence type="predicted"/>
<dbReference type="AlphaFoldDB" id="A0A6M3IR96"/>
<accession>A0A6M3IR96</accession>
<organism evidence="2">
    <name type="scientific">viral metagenome</name>
    <dbReference type="NCBI Taxonomy" id="1070528"/>
    <lineage>
        <taxon>unclassified sequences</taxon>
        <taxon>metagenomes</taxon>
        <taxon>organismal metagenomes</taxon>
    </lineage>
</organism>
<evidence type="ECO:0000313" key="2">
    <source>
        <dbReference type="EMBL" id="QJA58952.1"/>
    </source>
</evidence>